<evidence type="ECO:0000313" key="2">
    <source>
        <dbReference type="Proteomes" id="UP000887540"/>
    </source>
</evidence>
<reference evidence="3" key="1">
    <citation type="submission" date="2022-11" db="UniProtKB">
        <authorList>
            <consortium name="WormBaseParasite"/>
        </authorList>
    </citation>
    <scope>IDENTIFICATION</scope>
</reference>
<evidence type="ECO:0000256" key="1">
    <source>
        <dbReference type="SAM" id="Phobius"/>
    </source>
</evidence>
<dbReference type="Proteomes" id="UP000887540">
    <property type="component" value="Unplaced"/>
</dbReference>
<protein>
    <submittedName>
        <fullName evidence="3">Uncharacterized protein</fullName>
    </submittedName>
</protein>
<keyword evidence="1" id="KW-0812">Transmembrane</keyword>
<keyword evidence="1" id="KW-0472">Membrane</keyword>
<dbReference type="WBParaSite" id="ACRNAN_scaffold2739.g28343.t1">
    <property type="protein sequence ID" value="ACRNAN_scaffold2739.g28343.t1"/>
    <property type="gene ID" value="ACRNAN_scaffold2739.g28343"/>
</dbReference>
<name>A0A914DKK2_9BILA</name>
<proteinExistence type="predicted"/>
<keyword evidence="1" id="KW-1133">Transmembrane helix</keyword>
<dbReference type="AlphaFoldDB" id="A0A914DKK2"/>
<organism evidence="2 3">
    <name type="scientific">Acrobeloides nanus</name>
    <dbReference type="NCBI Taxonomy" id="290746"/>
    <lineage>
        <taxon>Eukaryota</taxon>
        <taxon>Metazoa</taxon>
        <taxon>Ecdysozoa</taxon>
        <taxon>Nematoda</taxon>
        <taxon>Chromadorea</taxon>
        <taxon>Rhabditida</taxon>
        <taxon>Tylenchina</taxon>
        <taxon>Cephalobomorpha</taxon>
        <taxon>Cephaloboidea</taxon>
        <taxon>Cephalobidae</taxon>
        <taxon>Acrobeloides</taxon>
    </lineage>
</organism>
<evidence type="ECO:0000313" key="3">
    <source>
        <dbReference type="WBParaSite" id="ACRNAN_scaffold2739.g28343.t1"/>
    </source>
</evidence>
<sequence>MNLLSACSSYNISFPYVTSGLTKINSNYTKSYNFSDSYIESVCAEIQDPFLFTYNLVDTTLQLASMINLALLLVIIILSIFGTRNEEYKWGFDQFAKYL</sequence>
<accession>A0A914DKK2</accession>
<feature type="transmembrane region" description="Helical" evidence="1">
    <location>
        <begin position="61"/>
        <end position="81"/>
    </location>
</feature>
<keyword evidence="2" id="KW-1185">Reference proteome</keyword>